<comment type="similarity">
    <text evidence="6">Belongs to the ABC-4 integral membrane protein family.</text>
</comment>
<organism evidence="10 11">
    <name type="scientific">Ureibacillus xyleni</name>
    <dbReference type="NCBI Taxonomy" id="614648"/>
    <lineage>
        <taxon>Bacteria</taxon>
        <taxon>Bacillati</taxon>
        <taxon>Bacillota</taxon>
        <taxon>Bacilli</taxon>
        <taxon>Bacillales</taxon>
        <taxon>Caryophanaceae</taxon>
        <taxon>Ureibacillus</taxon>
    </lineage>
</organism>
<dbReference type="InterPro" id="IPR003838">
    <property type="entry name" value="ABC3_permease_C"/>
</dbReference>
<keyword evidence="4 7" id="KW-1133">Transmembrane helix</keyword>
<feature type="domain" description="MacB-like periplasmic core" evidence="9">
    <location>
        <begin position="23"/>
        <end position="226"/>
    </location>
</feature>
<feature type="transmembrane region" description="Helical" evidence="7">
    <location>
        <begin position="384"/>
        <end position="408"/>
    </location>
</feature>
<dbReference type="Pfam" id="PF12704">
    <property type="entry name" value="MacB_PCD"/>
    <property type="match status" value="1"/>
</dbReference>
<accession>A0A285RHJ5</accession>
<reference evidence="11" key="1">
    <citation type="submission" date="2017-08" db="EMBL/GenBank/DDBJ databases">
        <authorList>
            <person name="Varghese N."/>
            <person name="Submissions S."/>
        </authorList>
    </citation>
    <scope>NUCLEOTIDE SEQUENCE [LARGE SCALE GENOMIC DNA]</scope>
    <source>
        <strain evidence="11">JC22</strain>
    </source>
</reference>
<evidence type="ECO:0000259" key="9">
    <source>
        <dbReference type="Pfam" id="PF12704"/>
    </source>
</evidence>
<keyword evidence="11" id="KW-1185">Reference proteome</keyword>
<feature type="transmembrane region" description="Helical" evidence="7">
    <location>
        <begin position="278"/>
        <end position="303"/>
    </location>
</feature>
<evidence type="ECO:0000256" key="2">
    <source>
        <dbReference type="ARBA" id="ARBA00022475"/>
    </source>
</evidence>
<evidence type="ECO:0000256" key="3">
    <source>
        <dbReference type="ARBA" id="ARBA00022692"/>
    </source>
</evidence>
<evidence type="ECO:0000256" key="6">
    <source>
        <dbReference type="ARBA" id="ARBA00038076"/>
    </source>
</evidence>
<feature type="domain" description="ABC3 transporter permease C-terminal" evidence="8">
    <location>
        <begin position="289"/>
        <end position="418"/>
    </location>
</feature>
<keyword evidence="2" id="KW-1003">Cell membrane</keyword>
<comment type="subcellular location">
    <subcellularLocation>
        <location evidence="1">Cell membrane</location>
        <topology evidence="1">Multi-pass membrane protein</topology>
    </subcellularLocation>
</comment>
<sequence length="427" mass="48037">MLFKDQILFVLQHMKKNKLRVTMTVLATMIGCSFLIVLASVGFGIQETMRNEILNQEQITQIELWGNETLTEEDKKFIEEIEHVNVVLKKESINSTIHSKLEGREGDSNGTFIDISAQKKLPSNLSEGRLPETTNEIVVGFHYAQSLLNETDKAEIERKSKAAQEEGGYYDGADEGYKGEILNKKVELQFFDETAEQYGEPISFTIVGILKEPTYDWYIDSSIVFHDELRNAYPALITSPTTLIYVDSLEHVMPVLDELKEKKYQVYSQVEQLEELDLFFLIFKLGLLFIGTIAILIASIGIFNTMTMAVTERTREIGVLKAIGASPNLIQRLFLMESTFIGLLGTILAIGVSYIISFLANAILPHIVSYALSDENIMNHDITFSMIPLSLVIIAGSISILVAIFSGWRPARKATKIQVIHALRQEL</sequence>
<evidence type="ECO:0000256" key="7">
    <source>
        <dbReference type="SAM" id="Phobius"/>
    </source>
</evidence>
<dbReference type="GO" id="GO:0005886">
    <property type="term" value="C:plasma membrane"/>
    <property type="evidence" value="ECO:0007669"/>
    <property type="project" value="UniProtKB-SubCell"/>
</dbReference>
<dbReference type="RefSeq" id="WP_097072185.1">
    <property type="nucleotide sequence ID" value="NZ_OBMQ01000001.1"/>
</dbReference>
<protein>
    <submittedName>
        <fullName evidence="10">Acetoin utilization transport system permease protein</fullName>
    </submittedName>
</protein>
<keyword evidence="5 7" id="KW-0472">Membrane</keyword>
<dbReference type="Pfam" id="PF02687">
    <property type="entry name" value="FtsX"/>
    <property type="match status" value="1"/>
</dbReference>
<dbReference type="GO" id="GO:0022857">
    <property type="term" value="F:transmembrane transporter activity"/>
    <property type="evidence" value="ECO:0007669"/>
    <property type="project" value="TreeGrafter"/>
</dbReference>
<dbReference type="InterPro" id="IPR025857">
    <property type="entry name" value="MacB_PCD"/>
</dbReference>
<dbReference type="PANTHER" id="PTHR30572">
    <property type="entry name" value="MEMBRANE COMPONENT OF TRANSPORTER-RELATED"/>
    <property type="match status" value="1"/>
</dbReference>
<evidence type="ECO:0000259" key="8">
    <source>
        <dbReference type="Pfam" id="PF02687"/>
    </source>
</evidence>
<evidence type="ECO:0000256" key="4">
    <source>
        <dbReference type="ARBA" id="ARBA00022989"/>
    </source>
</evidence>
<name>A0A285RHJ5_9BACL</name>
<feature type="transmembrane region" description="Helical" evidence="7">
    <location>
        <begin position="21"/>
        <end position="45"/>
    </location>
</feature>
<evidence type="ECO:0000313" key="10">
    <source>
        <dbReference type="EMBL" id="SOB93364.1"/>
    </source>
</evidence>
<dbReference type="Proteomes" id="UP000219636">
    <property type="component" value="Unassembled WGS sequence"/>
</dbReference>
<dbReference type="EMBL" id="OBMQ01000001">
    <property type="protein sequence ID" value="SOB93364.1"/>
    <property type="molecule type" value="Genomic_DNA"/>
</dbReference>
<dbReference type="AlphaFoldDB" id="A0A285RHJ5"/>
<dbReference type="OrthoDB" id="9770099at2"/>
<evidence type="ECO:0000256" key="5">
    <source>
        <dbReference type="ARBA" id="ARBA00023136"/>
    </source>
</evidence>
<evidence type="ECO:0000256" key="1">
    <source>
        <dbReference type="ARBA" id="ARBA00004651"/>
    </source>
</evidence>
<dbReference type="PANTHER" id="PTHR30572:SF4">
    <property type="entry name" value="ABC TRANSPORTER PERMEASE YTRF"/>
    <property type="match status" value="1"/>
</dbReference>
<gene>
    <name evidence="10" type="ORF">SAMN05880501_101638</name>
</gene>
<proteinExistence type="inferred from homology"/>
<feature type="transmembrane region" description="Helical" evidence="7">
    <location>
        <begin position="340"/>
        <end position="364"/>
    </location>
</feature>
<dbReference type="InterPro" id="IPR050250">
    <property type="entry name" value="Macrolide_Exporter_MacB"/>
</dbReference>
<dbReference type="PROSITE" id="PS51257">
    <property type="entry name" value="PROKAR_LIPOPROTEIN"/>
    <property type="match status" value="1"/>
</dbReference>
<keyword evidence="3 7" id="KW-0812">Transmembrane</keyword>
<evidence type="ECO:0000313" key="11">
    <source>
        <dbReference type="Proteomes" id="UP000219636"/>
    </source>
</evidence>